<organism evidence="2 3">
    <name type="scientific">Azotobacter bryophylli</name>
    <dbReference type="NCBI Taxonomy" id="1986537"/>
    <lineage>
        <taxon>Bacteria</taxon>
        <taxon>Pseudomonadati</taxon>
        <taxon>Pseudomonadota</taxon>
        <taxon>Gammaproteobacteria</taxon>
        <taxon>Pseudomonadales</taxon>
        <taxon>Pseudomonadaceae</taxon>
        <taxon>Azotobacter</taxon>
    </lineage>
</organism>
<comment type="caution">
    <text evidence="2">The sequence shown here is derived from an EMBL/GenBank/DDBJ whole genome shotgun (WGS) entry which is preliminary data.</text>
</comment>
<sequence>MSFRDLFTKRNHLTLTWLALVTLIVLARSPMVQCPVGVLLLFLISLSVSLALWWLRSQSLVTGRLLPTIQAVCLNA</sequence>
<protein>
    <submittedName>
        <fullName evidence="2">Uncharacterized protein</fullName>
    </submittedName>
</protein>
<gene>
    <name evidence="2" type="ORF">ACFOJE_02510</name>
</gene>
<dbReference type="Proteomes" id="UP001595457">
    <property type="component" value="Unassembled WGS sequence"/>
</dbReference>
<keyword evidence="1" id="KW-1133">Transmembrane helix</keyword>
<evidence type="ECO:0000256" key="1">
    <source>
        <dbReference type="SAM" id="Phobius"/>
    </source>
</evidence>
<proteinExistence type="predicted"/>
<reference evidence="3" key="1">
    <citation type="journal article" date="2019" name="Int. J. Syst. Evol. Microbiol.">
        <title>The Global Catalogue of Microorganisms (GCM) 10K type strain sequencing project: providing services to taxonomists for standard genome sequencing and annotation.</title>
        <authorList>
            <consortium name="The Broad Institute Genomics Platform"/>
            <consortium name="The Broad Institute Genome Sequencing Center for Infectious Disease"/>
            <person name="Wu L."/>
            <person name="Ma J."/>
        </authorList>
    </citation>
    <scope>NUCLEOTIDE SEQUENCE [LARGE SCALE GENOMIC DNA]</scope>
    <source>
        <strain evidence="3">KCTC 62195</strain>
    </source>
</reference>
<dbReference type="RefSeq" id="WP_377812672.1">
    <property type="nucleotide sequence ID" value="NZ_JBHRSJ010000002.1"/>
</dbReference>
<keyword evidence="1" id="KW-0472">Membrane</keyword>
<feature type="transmembrane region" description="Helical" evidence="1">
    <location>
        <begin position="37"/>
        <end position="55"/>
    </location>
</feature>
<keyword evidence="1" id="KW-0812">Transmembrane</keyword>
<keyword evidence="3" id="KW-1185">Reference proteome</keyword>
<dbReference type="EMBL" id="JBHRSJ010000002">
    <property type="protein sequence ID" value="MFC2971089.1"/>
    <property type="molecule type" value="Genomic_DNA"/>
</dbReference>
<evidence type="ECO:0000313" key="2">
    <source>
        <dbReference type="EMBL" id="MFC2971089.1"/>
    </source>
</evidence>
<name>A0ABV7ANU4_9GAMM</name>
<evidence type="ECO:0000313" key="3">
    <source>
        <dbReference type="Proteomes" id="UP001595457"/>
    </source>
</evidence>
<accession>A0ABV7ANU4</accession>